<dbReference type="NCBIfam" id="TIGR00293">
    <property type="entry name" value="prefoldin subunit alpha"/>
    <property type="match status" value="1"/>
</dbReference>
<dbReference type="CDD" id="cd23157">
    <property type="entry name" value="Prefoldin_5"/>
    <property type="match status" value="1"/>
</dbReference>
<dbReference type="Gene3D" id="1.10.287.370">
    <property type="match status" value="1"/>
</dbReference>
<proteinExistence type="inferred from homology"/>
<dbReference type="Proteomes" id="UP000887565">
    <property type="component" value="Unplaced"/>
</dbReference>
<keyword evidence="4" id="KW-0175">Coiled coil</keyword>
<dbReference type="GO" id="GO:1990113">
    <property type="term" value="P:RNA polymerase I assembly"/>
    <property type="evidence" value="ECO:0007669"/>
    <property type="project" value="TreeGrafter"/>
</dbReference>
<dbReference type="InterPro" id="IPR011599">
    <property type="entry name" value="PFD_alpha_archaea"/>
</dbReference>
<dbReference type="SUPFAM" id="SSF46579">
    <property type="entry name" value="Prefoldin"/>
    <property type="match status" value="1"/>
</dbReference>
<name>A0A915ITH2_ROMCU</name>
<dbReference type="InterPro" id="IPR009053">
    <property type="entry name" value="Prefoldin"/>
</dbReference>
<evidence type="ECO:0000256" key="1">
    <source>
        <dbReference type="ARBA" id="ARBA00010048"/>
    </source>
</evidence>
<evidence type="ECO:0000256" key="4">
    <source>
        <dbReference type="SAM" id="Coils"/>
    </source>
</evidence>
<dbReference type="GO" id="GO:0016272">
    <property type="term" value="C:prefoldin complex"/>
    <property type="evidence" value="ECO:0007669"/>
    <property type="project" value="InterPro"/>
</dbReference>
<dbReference type="WBParaSite" id="nRc.2.0.1.t17121-RA">
    <property type="protein sequence ID" value="nRc.2.0.1.t17121-RA"/>
    <property type="gene ID" value="nRc.2.0.1.g17121"/>
</dbReference>
<evidence type="ECO:0000256" key="3">
    <source>
        <dbReference type="ARBA" id="ARBA00023186"/>
    </source>
</evidence>
<dbReference type="Pfam" id="PF02996">
    <property type="entry name" value="Prefoldin"/>
    <property type="match status" value="1"/>
</dbReference>
<comment type="similarity">
    <text evidence="1">Belongs to the prefoldin subunit alpha family.</text>
</comment>
<evidence type="ECO:0000313" key="7">
    <source>
        <dbReference type="WBParaSite" id="nRc.2.0.1.t17121-RA"/>
    </source>
</evidence>
<feature type="coiled-coil region" evidence="4">
    <location>
        <begin position="117"/>
        <end position="144"/>
    </location>
</feature>
<dbReference type="GO" id="GO:1990114">
    <property type="term" value="P:RNA polymerase II core complex assembly"/>
    <property type="evidence" value="ECO:0007669"/>
    <property type="project" value="TreeGrafter"/>
</dbReference>
<dbReference type="PANTHER" id="PTHR12674:SF2">
    <property type="entry name" value="PREFOLDIN SUBUNIT 5"/>
    <property type="match status" value="1"/>
</dbReference>
<keyword evidence="6" id="KW-1185">Reference proteome</keyword>
<dbReference type="GO" id="GO:0006457">
    <property type="term" value="P:protein folding"/>
    <property type="evidence" value="ECO:0007669"/>
    <property type="project" value="InterPro"/>
</dbReference>
<accession>A0A915ITH2</accession>
<dbReference type="FunFam" id="1.10.287.370:FF:000004">
    <property type="entry name" value="Probable prefoldin subunit 5"/>
    <property type="match status" value="1"/>
</dbReference>
<feature type="region of interest" description="Disordered" evidence="5">
    <location>
        <begin position="163"/>
        <end position="183"/>
    </location>
</feature>
<dbReference type="OMA" id="RNTEQGQ"/>
<organism evidence="6 7">
    <name type="scientific">Romanomermis culicivorax</name>
    <name type="common">Nematode worm</name>
    <dbReference type="NCBI Taxonomy" id="13658"/>
    <lineage>
        <taxon>Eukaryota</taxon>
        <taxon>Metazoa</taxon>
        <taxon>Ecdysozoa</taxon>
        <taxon>Nematoda</taxon>
        <taxon>Enoplea</taxon>
        <taxon>Dorylaimia</taxon>
        <taxon>Mermithida</taxon>
        <taxon>Mermithoidea</taxon>
        <taxon>Mermithidae</taxon>
        <taxon>Romanomermis</taxon>
    </lineage>
</organism>
<dbReference type="GO" id="GO:1990115">
    <property type="term" value="P:RNA polymerase III assembly"/>
    <property type="evidence" value="ECO:0007669"/>
    <property type="project" value="TreeGrafter"/>
</dbReference>
<evidence type="ECO:0000256" key="2">
    <source>
        <dbReference type="ARBA" id="ARBA00011695"/>
    </source>
</evidence>
<evidence type="ECO:0000256" key="5">
    <source>
        <dbReference type="SAM" id="MobiDB-lite"/>
    </source>
</evidence>
<dbReference type="AlphaFoldDB" id="A0A915ITH2"/>
<protein>
    <submittedName>
        <fullName evidence="7">Prefoldin subunit 5</fullName>
    </submittedName>
</protein>
<reference evidence="7" key="1">
    <citation type="submission" date="2022-11" db="UniProtKB">
        <authorList>
            <consortium name="WormBaseParasite"/>
        </authorList>
    </citation>
    <scope>IDENTIFICATION</scope>
</reference>
<dbReference type="GO" id="GO:0051082">
    <property type="term" value="F:unfolded protein binding"/>
    <property type="evidence" value="ECO:0007669"/>
    <property type="project" value="InterPro"/>
</dbReference>
<dbReference type="GO" id="GO:0005737">
    <property type="term" value="C:cytoplasm"/>
    <property type="evidence" value="ECO:0007669"/>
    <property type="project" value="TreeGrafter"/>
</dbReference>
<keyword evidence="3" id="KW-0143">Chaperone</keyword>
<comment type="subunit">
    <text evidence="2">Heterohexamer of two PFD-alpha type and four PFD-beta type subunits.</text>
</comment>
<evidence type="ECO:0000313" key="6">
    <source>
        <dbReference type="Proteomes" id="UP000887565"/>
    </source>
</evidence>
<dbReference type="PANTHER" id="PTHR12674">
    <property type="entry name" value="PREFOLDIN SUBUNIT 5"/>
    <property type="match status" value="1"/>
</dbReference>
<sequence>MNGTQIASAKGETETPNNAQVINVNQLSMEEIHNLQEQMDNELEFFGESYQQLREVQQKLHSSSEAVVKMCLNKAGQDVLIPLTSSMYVPGALSDVSNVLIDIGTGYHVQMSMNDAKDFFSRKLENLSQQMEKIQNILMEKQKIKRYLIEILQTKVQEALHLQQQQKANSPMTSGTASKSDID</sequence>
<dbReference type="InterPro" id="IPR004127">
    <property type="entry name" value="Prefoldin_subunit_alpha"/>
</dbReference>